<comment type="similarity">
    <text evidence="1 14">Belongs to the protein kinase superfamily. AGC Ser/Thr protein kinase family. PKC subfamily.</text>
</comment>
<evidence type="ECO:0000256" key="2">
    <source>
        <dbReference type="ARBA" id="ARBA00012429"/>
    </source>
</evidence>
<keyword evidence="5 14" id="KW-0808">Transferase</keyword>
<evidence type="ECO:0000256" key="15">
    <source>
        <dbReference type="PIRSR" id="PIRSR000554-1"/>
    </source>
</evidence>
<dbReference type="Gene3D" id="3.30.60.20">
    <property type="match status" value="1"/>
</dbReference>
<dbReference type="GO" id="GO:0004697">
    <property type="term" value="F:diacylglycerol-dependent serine/threonine kinase activity"/>
    <property type="evidence" value="ECO:0007669"/>
    <property type="project" value="UniProtKB-UniRule"/>
</dbReference>
<evidence type="ECO:0000256" key="10">
    <source>
        <dbReference type="ARBA" id="ARBA00022833"/>
    </source>
</evidence>
<dbReference type="CDD" id="cd05588">
    <property type="entry name" value="STKc_aPKC"/>
    <property type="match status" value="1"/>
</dbReference>
<keyword evidence="3 14" id="KW-0723">Serine/threonine-protein kinase</keyword>
<feature type="domain" description="Protein kinase" evidence="18">
    <location>
        <begin position="254"/>
        <end position="523"/>
    </location>
</feature>
<keyword evidence="22" id="KW-1185">Reference proteome</keyword>
<dbReference type="SUPFAM" id="SSF57889">
    <property type="entry name" value="Cysteine-rich domain"/>
    <property type="match status" value="1"/>
</dbReference>
<dbReference type="GeneID" id="100903531"/>
<dbReference type="PROSITE" id="PS00108">
    <property type="entry name" value="PROTEIN_KINASE_ST"/>
    <property type="match status" value="1"/>
</dbReference>
<dbReference type="FunFam" id="3.10.20.90:FF:000071">
    <property type="entry name" value="Protein kinase C"/>
    <property type="match status" value="1"/>
</dbReference>
<dbReference type="SUPFAM" id="SSF56112">
    <property type="entry name" value="Protein kinase-like (PK-like)"/>
    <property type="match status" value="1"/>
</dbReference>
<dbReference type="PRINTS" id="PR00008">
    <property type="entry name" value="DAGPEDOMAIN"/>
</dbReference>
<evidence type="ECO:0000256" key="1">
    <source>
        <dbReference type="ARBA" id="ARBA00005490"/>
    </source>
</evidence>
<dbReference type="InterPro" id="IPR000719">
    <property type="entry name" value="Prot_kinase_dom"/>
</dbReference>
<keyword evidence="7 14" id="KW-0547">Nucleotide-binding</keyword>
<dbReference type="PROSITE" id="PS50081">
    <property type="entry name" value="ZF_DAG_PE_2"/>
    <property type="match status" value="1"/>
</dbReference>
<feature type="active site" description="Proton acceptor" evidence="15">
    <location>
        <position position="378"/>
    </location>
</feature>
<evidence type="ECO:0000256" key="9">
    <source>
        <dbReference type="ARBA" id="ARBA00022777"/>
    </source>
</evidence>
<dbReference type="RefSeq" id="XP_003737316.1">
    <property type="nucleotide sequence ID" value="XM_003737268.2"/>
</dbReference>
<dbReference type="Gene3D" id="3.10.20.90">
    <property type="entry name" value="Phosphatidylinositol 3-kinase Catalytic Subunit, Chain A, domain 1"/>
    <property type="match status" value="1"/>
</dbReference>
<evidence type="ECO:0000256" key="13">
    <source>
        <dbReference type="ARBA" id="ARBA00047470"/>
    </source>
</evidence>
<keyword evidence="11 14" id="KW-0067">ATP-binding</keyword>
<dbReference type="InterPro" id="IPR012233">
    <property type="entry name" value="PKC"/>
</dbReference>
<dbReference type="InterPro" id="IPR020454">
    <property type="entry name" value="DAG/PE-bd"/>
</dbReference>
<evidence type="ECO:0000259" key="18">
    <source>
        <dbReference type="PROSITE" id="PS50011"/>
    </source>
</evidence>
<dbReference type="FunFam" id="3.30.200.20:FF:000070">
    <property type="entry name" value="Protein kinase C"/>
    <property type="match status" value="1"/>
</dbReference>
<dbReference type="CDD" id="cd20794">
    <property type="entry name" value="C1_aPKC"/>
    <property type="match status" value="1"/>
</dbReference>
<evidence type="ECO:0000256" key="8">
    <source>
        <dbReference type="ARBA" id="ARBA00022771"/>
    </source>
</evidence>
<feature type="domain" description="Phorbol-ester/DAG-type" evidence="19">
    <location>
        <begin position="128"/>
        <end position="178"/>
    </location>
</feature>
<evidence type="ECO:0000259" key="19">
    <source>
        <dbReference type="PROSITE" id="PS50081"/>
    </source>
</evidence>
<dbReference type="InterPro" id="IPR002219">
    <property type="entry name" value="PKC_DAG/PE"/>
</dbReference>
<evidence type="ECO:0000256" key="7">
    <source>
        <dbReference type="ARBA" id="ARBA00022741"/>
    </source>
</evidence>
<dbReference type="Gene3D" id="1.10.510.10">
    <property type="entry name" value="Transferase(Phosphotransferase) domain 1"/>
    <property type="match status" value="1"/>
</dbReference>
<dbReference type="AlphaFoldDB" id="A0AAJ6QM78"/>
<dbReference type="FunFam" id="3.30.60.20:FF:000012">
    <property type="entry name" value="Protein kinase C"/>
    <property type="match status" value="1"/>
</dbReference>
<dbReference type="FunFam" id="1.10.510.10:FF:000048">
    <property type="entry name" value="Protein kinase C"/>
    <property type="match status" value="1"/>
</dbReference>
<dbReference type="Gene3D" id="3.30.200.20">
    <property type="entry name" value="Phosphorylase Kinase, domain 1"/>
    <property type="match status" value="1"/>
</dbReference>
<reference evidence="23" key="1">
    <citation type="submission" date="2025-08" db="UniProtKB">
        <authorList>
            <consortium name="RefSeq"/>
        </authorList>
    </citation>
    <scope>IDENTIFICATION</scope>
</reference>
<dbReference type="GO" id="GO:0008270">
    <property type="term" value="F:zinc ion binding"/>
    <property type="evidence" value="ECO:0007669"/>
    <property type="project" value="UniProtKB-KW"/>
</dbReference>
<dbReference type="InterPro" id="IPR017441">
    <property type="entry name" value="Protein_kinase_ATP_BS"/>
</dbReference>
<dbReference type="Pfam" id="PF00433">
    <property type="entry name" value="Pkinase_C"/>
    <property type="match status" value="1"/>
</dbReference>
<dbReference type="GO" id="GO:0045087">
    <property type="term" value="P:innate immune response"/>
    <property type="evidence" value="ECO:0007669"/>
    <property type="project" value="UniProtKB-ARBA"/>
</dbReference>
<evidence type="ECO:0000313" key="22">
    <source>
        <dbReference type="Proteomes" id="UP000694867"/>
    </source>
</evidence>
<dbReference type="Pfam" id="PF00564">
    <property type="entry name" value="PB1"/>
    <property type="match status" value="1"/>
</dbReference>
<comment type="catalytic activity">
    <reaction evidence="13">
        <text>L-seryl-[protein] + ATP = O-phospho-L-seryl-[protein] + ADP + H(+)</text>
        <dbReference type="Rhea" id="RHEA:17989"/>
        <dbReference type="Rhea" id="RHEA-COMP:9863"/>
        <dbReference type="Rhea" id="RHEA-COMP:11604"/>
        <dbReference type="ChEBI" id="CHEBI:15378"/>
        <dbReference type="ChEBI" id="CHEBI:29999"/>
        <dbReference type="ChEBI" id="CHEBI:30616"/>
        <dbReference type="ChEBI" id="CHEBI:83421"/>
        <dbReference type="ChEBI" id="CHEBI:456216"/>
        <dbReference type="EC" id="2.7.11.13"/>
    </reaction>
</comment>
<dbReference type="CDD" id="cd06404">
    <property type="entry name" value="PB1_aPKC"/>
    <property type="match status" value="1"/>
</dbReference>
<dbReference type="Proteomes" id="UP000694867">
    <property type="component" value="Unplaced"/>
</dbReference>
<dbReference type="PIRSF" id="PIRSF000554">
    <property type="entry name" value="PKC_zeta"/>
    <property type="match status" value="1"/>
</dbReference>
<dbReference type="SMART" id="SM00220">
    <property type="entry name" value="S_TKc"/>
    <property type="match status" value="1"/>
</dbReference>
<dbReference type="SMART" id="SM00109">
    <property type="entry name" value="C1"/>
    <property type="match status" value="1"/>
</dbReference>
<dbReference type="InterPro" id="IPR008271">
    <property type="entry name" value="Ser/Thr_kinase_AS"/>
</dbReference>
<evidence type="ECO:0000259" key="20">
    <source>
        <dbReference type="PROSITE" id="PS51285"/>
    </source>
</evidence>
<keyword evidence="9 14" id="KW-0418">Kinase</keyword>
<evidence type="ECO:0000256" key="3">
    <source>
        <dbReference type="ARBA" id="ARBA00022527"/>
    </source>
</evidence>
<dbReference type="PROSITE" id="PS51745">
    <property type="entry name" value="PB1"/>
    <property type="match status" value="1"/>
</dbReference>
<dbReference type="InterPro" id="IPR046349">
    <property type="entry name" value="C1-like_sf"/>
</dbReference>
<keyword evidence="10" id="KW-0862">Zinc</keyword>
<evidence type="ECO:0000256" key="12">
    <source>
        <dbReference type="ARBA" id="ARBA00047272"/>
    </source>
</evidence>
<sequence length="597" mass="68851">MPASMKNEGGTDEIRLKCAYNGDVFVKYIGPGISLERFQSDMREVCSFSETQQFTVKWVDEEGDPCTIEHQEELDEAIRLYEVNKDSEINIHVFPSVPTYPGLPCPGEDKSIYRRGARRWRKQYLVNGHIFQAKRFNRKAFCTYCMDRIWGLGRQGFKCTNCKLMVHKKCHKAIRLQCDRKNDVGGYDNQVLNGNTIPDEGLDLRLARTGTGSRGQRRHLVHDSGDAQEIDDPINDVRPDAQGGVRGQYSLNDFELIRVIGRGSYAKVLMVELKATQRIYAMKIIKKSLVNDDEDIDWIQTEKHVFETASNYPFLVGLHSCFQNESRLFFVIEFVRGGDLMFHMQRMRKLNEDHARFYAAEISLALHFLHERGIIYRDLKLDNVLLDHEGHIKLTDYGMCKEGIKRENDFASTFCGTPNYIAPEILRGVDYRFSVDWWALGVLLYEMLAGHSPFDIIGQSDNPDENCEDYLFQAILEKTIRIPRSISVKAQSVLKGFLNKNPAERLGCHSVTGFTDIRMHPFFKAINWELLEQKQLTPPYKPKLDTDFDFEHFDPQFTSEPVCFTPDDPKIIGKIDQSEFEGFEYVNPLLMSMEDCV</sequence>
<dbReference type="SMART" id="SM00666">
    <property type="entry name" value="PB1"/>
    <property type="match status" value="1"/>
</dbReference>
<dbReference type="EC" id="2.7.11.13" evidence="2 14"/>
<name>A0AAJ6QM78_9ACAR</name>
<dbReference type="GO" id="GO:0007163">
    <property type="term" value="P:establishment or maintenance of cell polarity"/>
    <property type="evidence" value="ECO:0007669"/>
    <property type="project" value="InterPro"/>
</dbReference>
<dbReference type="InterPro" id="IPR017892">
    <property type="entry name" value="Pkinase_C"/>
</dbReference>
<evidence type="ECO:0000256" key="17">
    <source>
        <dbReference type="PROSITE-ProRule" id="PRU10141"/>
    </source>
</evidence>
<dbReference type="Pfam" id="PF00069">
    <property type="entry name" value="Pkinase"/>
    <property type="match status" value="1"/>
</dbReference>
<feature type="binding site" evidence="16">
    <location>
        <begin position="260"/>
        <end position="268"/>
    </location>
    <ligand>
        <name>ATP</name>
        <dbReference type="ChEBI" id="CHEBI:30616"/>
    </ligand>
</feature>
<dbReference type="InterPro" id="IPR011009">
    <property type="entry name" value="Kinase-like_dom_sf"/>
</dbReference>
<dbReference type="Pfam" id="PF00130">
    <property type="entry name" value="C1_1"/>
    <property type="match status" value="1"/>
</dbReference>
<dbReference type="PROSITE" id="PS50011">
    <property type="entry name" value="PROTEIN_KINASE_DOM"/>
    <property type="match status" value="1"/>
</dbReference>
<evidence type="ECO:0000259" key="21">
    <source>
        <dbReference type="PROSITE" id="PS51745"/>
    </source>
</evidence>
<keyword evidence="6" id="KW-0479">Metal-binding</keyword>
<dbReference type="PROSITE" id="PS51285">
    <property type="entry name" value="AGC_KINASE_CTER"/>
    <property type="match status" value="1"/>
</dbReference>
<evidence type="ECO:0000256" key="5">
    <source>
        <dbReference type="ARBA" id="ARBA00022679"/>
    </source>
</evidence>
<feature type="domain" description="AGC-kinase C-terminal" evidence="20">
    <location>
        <begin position="524"/>
        <end position="595"/>
    </location>
</feature>
<accession>A0AAJ6QM78</accession>
<dbReference type="PANTHER" id="PTHR24351">
    <property type="entry name" value="RIBOSOMAL PROTEIN S6 KINASE"/>
    <property type="match status" value="1"/>
</dbReference>
<protein>
    <recommendedName>
        <fullName evidence="2 14">Protein kinase C</fullName>
        <ecNumber evidence="2 14">2.7.11.13</ecNumber>
    </recommendedName>
</protein>
<keyword evidence="8" id="KW-0863">Zinc-finger</keyword>
<gene>
    <name evidence="23" type="primary">LOC100903531</name>
</gene>
<dbReference type="KEGG" id="goe:100903531"/>
<dbReference type="InterPro" id="IPR000961">
    <property type="entry name" value="AGC-kinase_C"/>
</dbReference>
<evidence type="ECO:0000313" key="23">
    <source>
        <dbReference type="RefSeq" id="XP_003737316.1"/>
    </source>
</evidence>
<dbReference type="PROSITE" id="PS00107">
    <property type="entry name" value="PROTEIN_KINASE_ATP"/>
    <property type="match status" value="1"/>
</dbReference>
<evidence type="ECO:0000256" key="14">
    <source>
        <dbReference type="PIRNR" id="PIRNR000554"/>
    </source>
</evidence>
<feature type="binding site" evidence="17">
    <location>
        <position position="287"/>
    </location>
    <ligand>
        <name>ATP</name>
        <dbReference type="ChEBI" id="CHEBI:30616"/>
    </ligand>
</feature>
<feature type="domain" description="PB1" evidence="21">
    <location>
        <begin position="13"/>
        <end position="96"/>
    </location>
</feature>
<dbReference type="InterPro" id="IPR034877">
    <property type="entry name" value="PB1_aPKC"/>
</dbReference>
<dbReference type="SMART" id="SM00133">
    <property type="entry name" value="S_TK_X"/>
    <property type="match status" value="1"/>
</dbReference>
<evidence type="ECO:0000256" key="6">
    <source>
        <dbReference type="ARBA" id="ARBA00022723"/>
    </source>
</evidence>
<keyword evidence="4" id="KW-0597">Phosphoprotein</keyword>
<dbReference type="InterPro" id="IPR000270">
    <property type="entry name" value="PB1_dom"/>
</dbReference>
<proteinExistence type="inferred from homology"/>
<evidence type="ECO:0000256" key="4">
    <source>
        <dbReference type="ARBA" id="ARBA00022553"/>
    </source>
</evidence>
<comment type="catalytic activity">
    <reaction evidence="12 14">
        <text>L-threonyl-[protein] + ATP = O-phospho-L-threonyl-[protein] + ADP + H(+)</text>
        <dbReference type="Rhea" id="RHEA:46608"/>
        <dbReference type="Rhea" id="RHEA-COMP:11060"/>
        <dbReference type="Rhea" id="RHEA-COMP:11605"/>
        <dbReference type="ChEBI" id="CHEBI:15378"/>
        <dbReference type="ChEBI" id="CHEBI:30013"/>
        <dbReference type="ChEBI" id="CHEBI:30616"/>
        <dbReference type="ChEBI" id="CHEBI:61977"/>
        <dbReference type="ChEBI" id="CHEBI:456216"/>
        <dbReference type="EC" id="2.7.11.13"/>
    </reaction>
</comment>
<dbReference type="InterPro" id="IPR053793">
    <property type="entry name" value="PB1-like"/>
</dbReference>
<dbReference type="PROSITE" id="PS00479">
    <property type="entry name" value="ZF_DAG_PE_1"/>
    <property type="match status" value="1"/>
</dbReference>
<organism evidence="22 23">
    <name type="scientific">Galendromus occidentalis</name>
    <name type="common">western predatory mite</name>
    <dbReference type="NCBI Taxonomy" id="34638"/>
    <lineage>
        <taxon>Eukaryota</taxon>
        <taxon>Metazoa</taxon>
        <taxon>Ecdysozoa</taxon>
        <taxon>Arthropoda</taxon>
        <taxon>Chelicerata</taxon>
        <taxon>Arachnida</taxon>
        <taxon>Acari</taxon>
        <taxon>Parasitiformes</taxon>
        <taxon>Mesostigmata</taxon>
        <taxon>Gamasina</taxon>
        <taxon>Phytoseioidea</taxon>
        <taxon>Phytoseiidae</taxon>
        <taxon>Typhlodrominae</taxon>
        <taxon>Galendromus</taxon>
    </lineage>
</organism>
<dbReference type="GO" id="GO:0005524">
    <property type="term" value="F:ATP binding"/>
    <property type="evidence" value="ECO:0007669"/>
    <property type="project" value="UniProtKB-UniRule"/>
</dbReference>
<dbReference type="SUPFAM" id="SSF54277">
    <property type="entry name" value="CAD &amp; PB1 domains"/>
    <property type="match status" value="1"/>
</dbReference>
<dbReference type="InterPro" id="IPR034659">
    <property type="entry name" value="Atypical_PKC"/>
</dbReference>
<feature type="binding site" evidence="16">
    <location>
        <position position="283"/>
    </location>
    <ligand>
        <name>ATP</name>
        <dbReference type="ChEBI" id="CHEBI:30616"/>
    </ligand>
</feature>
<evidence type="ECO:0000256" key="11">
    <source>
        <dbReference type="ARBA" id="ARBA00022840"/>
    </source>
</evidence>
<evidence type="ECO:0000256" key="16">
    <source>
        <dbReference type="PIRSR" id="PIRSR000554-2"/>
    </source>
</evidence>